<gene>
    <name evidence="2" type="ORF">CHARACLAT_031026</name>
</gene>
<name>A0ABU7DWW1_9TELE</name>
<accession>A0ABU7DWW1</accession>
<keyword evidence="3" id="KW-1185">Reference proteome</keyword>
<feature type="compositionally biased region" description="Polar residues" evidence="1">
    <location>
        <begin position="26"/>
        <end position="35"/>
    </location>
</feature>
<evidence type="ECO:0000313" key="3">
    <source>
        <dbReference type="Proteomes" id="UP001352852"/>
    </source>
</evidence>
<sequence>MQHQVEEEELYSAPPTATKTFGFGTPVNQSETTEITPRAHRRLIQKPELTTVYVIDTRRHGGSPVIFQQLFPLCSCTAADRTLQIMLTAATTVCISVREGESNGILCLTSH</sequence>
<comment type="caution">
    <text evidence="2">The sequence shown here is derived from an EMBL/GenBank/DDBJ whole genome shotgun (WGS) entry which is preliminary data.</text>
</comment>
<feature type="compositionally biased region" description="Acidic residues" evidence="1">
    <location>
        <begin position="1"/>
        <end position="10"/>
    </location>
</feature>
<protein>
    <submittedName>
        <fullName evidence="2">Uncharacterized protein</fullName>
    </submittedName>
</protein>
<proteinExistence type="predicted"/>
<feature type="region of interest" description="Disordered" evidence="1">
    <location>
        <begin position="1"/>
        <end position="36"/>
    </location>
</feature>
<dbReference type="EMBL" id="JAHUTJ010037640">
    <property type="protein sequence ID" value="MED6279095.1"/>
    <property type="molecule type" value="Genomic_DNA"/>
</dbReference>
<reference evidence="2 3" key="1">
    <citation type="submission" date="2021-06" db="EMBL/GenBank/DDBJ databases">
        <authorList>
            <person name="Palmer J.M."/>
        </authorList>
    </citation>
    <scope>NUCLEOTIDE SEQUENCE [LARGE SCALE GENOMIC DNA]</scope>
    <source>
        <strain evidence="2 3">CL_MEX2019</strain>
        <tissue evidence="2">Muscle</tissue>
    </source>
</reference>
<evidence type="ECO:0000313" key="2">
    <source>
        <dbReference type="EMBL" id="MED6279095.1"/>
    </source>
</evidence>
<dbReference type="Proteomes" id="UP001352852">
    <property type="component" value="Unassembled WGS sequence"/>
</dbReference>
<organism evidence="2 3">
    <name type="scientific">Characodon lateralis</name>
    <dbReference type="NCBI Taxonomy" id="208331"/>
    <lineage>
        <taxon>Eukaryota</taxon>
        <taxon>Metazoa</taxon>
        <taxon>Chordata</taxon>
        <taxon>Craniata</taxon>
        <taxon>Vertebrata</taxon>
        <taxon>Euteleostomi</taxon>
        <taxon>Actinopterygii</taxon>
        <taxon>Neopterygii</taxon>
        <taxon>Teleostei</taxon>
        <taxon>Neoteleostei</taxon>
        <taxon>Acanthomorphata</taxon>
        <taxon>Ovalentaria</taxon>
        <taxon>Atherinomorphae</taxon>
        <taxon>Cyprinodontiformes</taxon>
        <taxon>Goodeidae</taxon>
        <taxon>Characodon</taxon>
    </lineage>
</organism>
<evidence type="ECO:0000256" key="1">
    <source>
        <dbReference type="SAM" id="MobiDB-lite"/>
    </source>
</evidence>